<feature type="region of interest" description="Disordered" evidence="1">
    <location>
        <begin position="540"/>
        <end position="563"/>
    </location>
</feature>
<evidence type="ECO:0000256" key="1">
    <source>
        <dbReference type="SAM" id="MobiDB-lite"/>
    </source>
</evidence>
<evidence type="ECO:0000259" key="2">
    <source>
        <dbReference type="PROSITE" id="PS50011"/>
    </source>
</evidence>
<name>A0A5M3MDK9_CONPW</name>
<dbReference type="RefSeq" id="XP_007772628.1">
    <property type="nucleotide sequence ID" value="XM_007774438.1"/>
</dbReference>
<protein>
    <submittedName>
        <fullName evidence="3">Kinase-like protein</fullName>
    </submittedName>
</protein>
<dbReference type="GO" id="GO:0004674">
    <property type="term" value="F:protein serine/threonine kinase activity"/>
    <property type="evidence" value="ECO:0007669"/>
    <property type="project" value="TreeGrafter"/>
</dbReference>
<proteinExistence type="predicted"/>
<dbReference type="GO" id="GO:0005524">
    <property type="term" value="F:ATP binding"/>
    <property type="evidence" value="ECO:0007669"/>
    <property type="project" value="InterPro"/>
</dbReference>
<dbReference type="AlphaFoldDB" id="A0A5M3MDK9"/>
<accession>A0A5M3MDK9</accession>
<dbReference type="Proteomes" id="UP000053558">
    <property type="component" value="Unassembled WGS sequence"/>
</dbReference>
<feature type="compositionally biased region" description="Polar residues" evidence="1">
    <location>
        <begin position="543"/>
        <end position="563"/>
    </location>
</feature>
<dbReference type="GeneID" id="19202179"/>
<dbReference type="InterPro" id="IPR000719">
    <property type="entry name" value="Prot_kinase_dom"/>
</dbReference>
<keyword evidence="3" id="KW-0808">Transferase</keyword>
<dbReference type="KEGG" id="cput:CONPUDRAFT_146256"/>
<keyword evidence="3" id="KW-0418">Kinase</keyword>
<feature type="domain" description="Protein kinase" evidence="2">
    <location>
        <begin position="54"/>
        <end position="343"/>
    </location>
</feature>
<gene>
    <name evidence="3" type="ORF">CONPUDRAFT_146256</name>
</gene>
<organism evidence="3 4">
    <name type="scientific">Coniophora puteana (strain RWD-64-598)</name>
    <name type="common">Brown rot fungus</name>
    <dbReference type="NCBI Taxonomy" id="741705"/>
    <lineage>
        <taxon>Eukaryota</taxon>
        <taxon>Fungi</taxon>
        <taxon>Dikarya</taxon>
        <taxon>Basidiomycota</taxon>
        <taxon>Agaricomycotina</taxon>
        <taxon>Agaricomycetes</taxon>
        <taxon>Agaricomycetidae</taxon>
        <taxon>Boletales</taxon>
        <taxon>Coniophorineae</taxon>
        <taxon>Coniophoraceae</taxon>
        <taxon>Coniophora</taxon>
    </lineage>
</organism>
<dbReference type="Gene3D" id="1.10.510.10">
    <property type="entry name" value="Transferase(Phosphotransferase) domain 1"/>
    <property type="match status" value="1"/>
</dbReference>
<keyword evidence="4" id="KW-1185">Reference proteome</keyword>
<dbReference type="InterPro" id="IPR011009">
    <property type="entry name" value="Kinase-like_dom_sf"/>
</dbReference>
<dbReference type="SUPFAM" id="SSF56112">
    <property type="entry name" value="Protein kinase-like (PK-like)"/>
    <property type="match status" value="1"/>
</dbReference>
<sequence>MSTPPWSAPSLPEVAFIAPRVPPLRRKPSFWSHVATKRNSKNDPLPDLTSDITGLKGHPVANGGYGDIFKAVLRIKGATSVLQVAVKAVRRPLPVGNDAEVRLRKGRKRIGRELRVWKKLRHENILPLCGLVYDQANFGPFPAMVCPWASGGNLNNYIESSRGLRLSMADKFDILNDVTSGLQYLHSHAIVHGDLTSPNILMDSAGRACLADFGMSTILAEFGNSYFSSVRQGAIRWTAPELLIEPEDGTLLMPTTQADVYSFGSIMFQVLSGNIPYHHIKNELVVLTEVVKNRRPQRCSAISDIYWDFLQICWSTQNRGTGRPTINEVCRFISSQIDIHAVPTIIVIPIPILGAKSLRVSQRKPLRRQVSYQNGAVHRSLASAVDFIFRDRRLTQIALDIVCHDLCSCLNRLANEILTKVSDYNFPEMKKLYTRLGEDINLIGEAIALLKQDIHHPGLAPYVSKLHHILQTALRDEGSLDPLPDTVRRLLLGLANALQAEWSSITMLQPEIIWPVYQLCYDSYVKKIRTIADSLDIPRQEAATRTSPGRPLLTQSDARSPSGWSIINRLGKLKLSPKTGRNE</sequence>
<reference evidence="4" key="1">
    <citation type="journal article" date="2012" name="Science">
        <title>The Paleozoic origin of enzymatic lignin decomposition reconstructed from 31 fungal genomes.</title>
        <authorList>
            <person name="Floudas D."/>
            <person name="Binder M."/>
            <person name="Riley R."/>
            <person name="Barry K."/>
            <person name="Blanchette R.A."/>
            <person name="Henrissat B."/>
            <person name="Martinez A.T."/>
            <person name="Otillar R."/>
            <person name="Spatafora J.W."/>
            <person name="Yadav J.S."/>
            <person name="Aerts A."/>
            <person name="Benoit I."/>
            <person name="Boyd A."/>
            <person name="Carlson A."/>
            <person name="Copeland A."/>
            <person name="Coutinho P.M."/>
            <person name="de Vries R.P."/>
            <person name="Ferreira P."/>
            <person name="Findley K."/>
            <person name="Foster B."/>
            <person name="Gaskell J."/>
            <person name="Glotzer D."/>
            <person name="Gorecki P."/>
            <person name="Heitman J."/>
            <person name="Hesse C."/>
            <person name="Hori C."/>
            <person name="Igarashi K."/>
            <person name="Jurgens J.A."/>
            <person name="Kallen N."/>
            <person name="Kersten P."/>
            <person name="Kohler A."/>
            <person name="Kuees U."/>
            <person name="Kumar T.K.A."/>
            <person name="Kuo A."/>
            <person name="LaButti K."/>
            <person name="Larrondo L.F."/>
            <person name="Lindquist E."/>
            <person name="Ling A."/>
            <person name="Lombard V."/>
            <person name="Lucas S."/>
            <person name="Lundell T."/>
            <person name="Martin R."/>
            <person name="McLaughlin D.J."/>
            <person name="Morgenstern I."/>
            <person name="Morin E."/>
            <person name="Murat C."/>
            <person name="Nagy L.G."/>
            <person name="Nolan M."/>
            <person name="Ohm R.A."/>
            <person name="Patyshakuliyeva A."/>
            <person name="Rokas A."/>
            <person name="Ruiz-Duenas F.J."/>
            <person name="Sabat G."/>
            <person name="Salamov A."/>
            <person name="Samejima M."/>
            <person name="Schmutz J."/>
            <person name="Slot J.C."/>
            <person name="St John F."/>
            <person name="Stenlid J."/>
            <person name="Sun H."/>
            <person name="Sun S."/>
            <person name="Syed K."/>
            <person name="Tsang A."/>
            <person name="Wiebenga A."/>
            <person name="Young D."/>
            <person name="Pisabarro A."/>
            <person name="Eastwood D.C."/>
            <person name="Martin F."/>
            <person name="Cullen D."/>
            <person name="Grigoriev I.V."/>
            <person name="Hibbett D.S."/>
        </authorList>
    </citation>
    <scope>NUCLEOTIDE SEQUENCE [LARGE SCALE GENOMIC DNA]</scope>
    <source>
        <strain evidence="4">RWD-64-598 SS2</strain>
    </source>
</reference>
<dbReference type="InterPro" id="IPR001245">
    <property type="entry name" value="Ser-Thr/Tyr_kinase_cat_dom"/>
</dbReference>
<dbReference type="PANTHER" id="PTHR44329">
    <property type="entry name" value="SERINE/THREONINE-PROTEIN KINASE TNNI3K-RELATED"/>
    <property type="match status" value="1"/>
</dbReference>
<evidence type="ECO:0000313" key="3">
    <source>
        <dbReference type="EMBL" id="EIW77213.1"/>
    </source>
</evidence>
<dbReference type="InterPro" id="IPR051681">
    <property type="entry name" value="Ser/Thr_Kinases-Pseudokinases"/>
</dbReference>
<dbReference type="PANTHER" id="PTHR44329:SF214">
    <property type="entry name" value="PROTEIN KINASE DOMAIN-CONTAINING PROTEIN"/>
    <property type="match status" value="1"/>
</dbReference>
<comment type="caution">
    <text evidence="3">The sequence shown here is derived from an EMBL/GenBank/DDBJ whole genome shotgun (WGS) entry which is preliminary data.</text>
</comment>
<dbReference type="EMBL" id="JH711584">
    <property type="protein sequence ID" value="EIW77213.1"/>
    <property type="molecule type" value="Genomic_DNA"/>
</dbReference>
<dbReference type="Pfam" id="PF07714">
    <property type="entry name" value="PK_Tyr_Ser-Thr"/>
    <property type="match status" value="1"/>
</dbReference>
<evidence type="ECO:0000313" key="4">
    <source>
        <dbReference type="Proteomes" id="UP000053558"/>
    </source>
</evidence>
<dbReference type="PROSITE" id="PS50011">
    <property type="entry name" value="PROTEIN_KINASE_DOM"/>
    <property type="match status" value="1"/>
</dbReference>
<dbReference type="OrthoDB" id="346907at2759"/>